<dbReference type="Proteomes" id="UP000195514">
    <property type="component" value="Chromosome I"/>
</dbReference>
<evidence type="ECO:0000313" key="2">
    <source>
        <dbReference type="Proteomes" id="UP000195514"/>
    </source>
</evidence>
<evidence type="ECO:0000313" key="1">
    <source>
        <dbReference type="EMBL" id="SMX54192.1"/>
    </source>
</evidence>
<sequence>MSTLISLSNRFVKKQLFSMEEYYDLDENFFYVGYFRR</sequence>
<keyword evidence="2" id="KW-1185">Reference proteome</keyword>
<dbReference type="EMBL" id="LT859958">
    <property type="protein sequence ID" value="SMX54192.1"/>
    <property type="molecule type" value="Genomic_DNA"/>
</dbReference>
<dbReference type="KEGG" id="abat:CFX1CAM_1127"/>
<name>A0A1Y6K3A2_9CHLR</name>
<proteinExistence type="predicted"/>
<protein>
    <submittedName>
        <fullName evidence="1">Uncharacterized protein</fullName>
    </submittedName>
</protein>
<reference evidence="2" key="1">
    <citation type="submission" date="2017-05" db="EMBL/GenBank/DDBJ databases">
        <authorList>
            <person name="Kirkegaard R."/>
            <person name="Mcilroy J S."/>
        </authorList>
    </citation>
    <scope>NUCLEOTIDE SEQUENCE [LARGE SCALE GENOMIC DNA]</scope>
</reference>
<organism evidence="1 2">
    <name type="scientific">Candidatus Brevifilum fermentans</name>
    <dbReference type="NCBI Taxonomy" id="1986204"/>
    <lineage>
        <taxon>Bacteria</taxon>
        <taxon>Bacillati</taxon>
        <taxon>Chloroflexota</taxon>
        <taxon>Anaerolineae</taxon>
        <taxon>Anaerolineales</taxon>
        <taxon>Anaerolineaceae</taxon>
        <taxon>Candidatus Brevifilum</taxon>
    </lineage>
</organism>
<dbReference type="AlphaFoldDB" id="A0A1Y6K3A2"/>
<gene>
    <name evidence="1" type="ORF">CFX1CAM_1127</name>
</gene>
<accession>A0A1Y6K3A2</accession>